<comment type="cofactor">
    <cofactor evidence="10">
        <name>Mg(2+)</name>
        <dbReference type="ChEBI" id="CHEBI:18420"/>
    </cofactor>
    <text evidence="10">Binds 1 Mg(2+) ion per subunit.</text>
</comment>
<dbReference type="InterPro" id="IPR016102">
    <property type="entry name" value="Succinyl-CoA_synth-like"/>
</dbReference>
<keyword evidence="6 10" id="KW-0067">ATP-binding</keyword>
<comment type="catalytic activity">
    <reaction evidence="8">
        <text>succinate + ATP + CoA = succinyl-CoA + ADP + phosphate</text>
        <dbReference type="Rhea" id="RHEA:17661"/>
        <dbReference type="ChEBI" id="CHEBI:30031"/>
        <dbReference type="ChEBI" id="CHEBI:30616"/>
        <dbReference type="ChEBI" id="CHEBI:43474"/>
        <dbReference type="ChEBI" id="CHEBI:57287"/>
        <dbReference type="ChEBI" id="CHEBI:57292"/>
        <dbReference type="ChEBI" id="CHEBI:456216"/>
        <dbReference type="EC" id="6.2.1.5"/>
    </reaction>
    <physiologicalReaction direction="right-to-left" evidence="8">
        <dbReference type="Rhea" id="RHEA:17663"/>
    </physiologicalReaction>
</comment>
<accession>A0A5B2ZAE9</accession>
<dbReference type="GO" id="GO:0000287">
    <property type="term" value="F:magnesium ion binding"/>
    <property type="evidence" value="ECO:0007669"/>
    <property type="project" value="UniProtKB-UniRule"/>
</dbReference>
<dbReference type="GO" id="GO:0006104">
    <property type="term" value="P:succinyl-CoA metabolic process"/>
    <property type="evidence" value="ECO:0007669"/>
    <property type="project" value="TreeGrafter"/>
</dbReference>
<name>A0A5B2ZAE9_9GAMM</name>
<dbReference type="Gene3D" id="3.30.470.20">
    <property type="entry name" value="ATP-grasp fold, B domain"/>
    <property type="match status" value="1"/>
</dbReference>
<feature type="binding site" evidence="10">
    <location>
        <begin position="321"/>
        <end position="323"/>
    </location>
    <ligand>
        <name>substrate</name>
        <note>ligand shared with subunit alpha</note>
    </ligand>
</feature>
<dbReference type="AlphaFoldDB" id="A0A5B2ZAE9"/>
<dbReference type="PANTHER" id="PTHR11815">
    <property type="entry name" value="SUCCINYL-COA SYNTHETASE BETA CHAIN"/>
    <property type="match status" value="1"/>
</dbReference>
<evidence type="ECO:0000256" key="5">
    <source>
        <dbReference type="ARBA" id="ARBA00022741"/>
    </source>
</evidence>
<dbReference type="Gene3D" id="3.30.1490.20">
    <property type="entry name" value="ATP-grasp fold, A domain"/>
    <property type="match status" value="1"/>
</dbReference>
<dbReference type="EC" id="6.2.1.5" evidence="10"/>
<evidence type="ECO:0000256" key="6">
    <source>
        <dbReference type="ARBA" id="ARBA00022840"/>
    </source>
</evidence>
<protein>
    <recommendedName>
        <fullName evidence="10">Succinate--CoA ligase [ADP-forming] subunit beta</fullName>
        <ecNumber evidence="10">6.2.1.5</ecNumber>
    </recommendedName>
    <alternativeName>
        <fullName evidence="10">Succinyl-CoA synthetase subunit beta</fullName>
        <shortName evidence="10">SCS-beta</shortName>
    </alternativeName>
</protein>
<reference evidence="12 13" key="2">
    <citation type="submission" date="2019-09" db="EMBL/GenBank/DDBJ databases">
        <authorList>
            <person name="Mazur A."/>
        </authorList>
    </citation>
    <scope>NUCLEOTIDE SEQUENCE [LARGE SCALE GENOMIC DNA]</scope>
    <source>
        <strain evidence="12 13">3729k</strain>
    </source>
</reference>
<dbReference type="NCBIfam" id="NF001913">
    <property type="entry name" value="PRK00696.1"/>
    <property type="match status" value="1"/>
</dbReference>
<dbReference type="PROSITE" id="PS01217">
    <property type="entry name" value="SUCCINYL_COA_LIG_3"/>
    <property type="match status" value="1"/>
</dbReference>
<evidence type="ECO:0000256" key="7">
    <source>
        <dbReference type="ARBA" id="ARBA00022842"/>
    </source>
</evidence>
<dbReference type="InterPro" id="IPR017866">
    <property type="entry name" value="Succ-CoA_synthase_bsu_CS"/>
</dbReference>
<dbReference type="GO" id="GO:0042709">
    <property type="term" value="C:succinate-CoA ligase complex"/>
    <property type="evidence" value="ECO:0007669"/>
    <property type="project" value="TreeGrafter"/>
</dbReference>
<sequence>MNFHEYQAKQLFAEYGIAVPAGRVARTPEEAVDAAKAIGGDFWVVKAQIHAGGRGKAGGVKLAKTLDQVREYAKGMLGTRMATYQTAGVELPVDSVLVTQATDIAKELYLSVLVDRSAKAVTFIASAEGGVEIEKVAETNPDAIKTVHVNYVQGLQPYQCRELGFALGLNAKQVNQLTRIMLGLYRLFNEKDLSLVELNPLAILDNGDLAVLDGKINSDDNASFRHPELTAMRDIRQEDETEVLASQHDLNYVTMDGNIGCMVNGAGLAMATMDVIKLNGGAPANFLDVGGGANKERVTEAFKLILRDPDVKAIFVNIFGGIVRCDMIAEGIIAAVKEVDVKVPVVVRLEGTNVEKGKEILKNSGLAITPADDINDGARKAVAAAA</sequence>
<dbReference type="FunFam" id="3.40.50.261:FF:000001">
    <property type="entry name" value="Succinate--CoA ligase [ADP-forming] subunit beta"/>
    <property type="match status" value="1"/>
</dbReference>
<dbReference type="FunFam" id="3.30.1490.20:FF:000002">
    <property type="entry name" value="Succinate--CoA ligase [ADP-forming] subunit beta"/>
    <property type="match status" value="1"/>
</dbReference>
<feature type="binding site" evidence="10">
    <location>
        <position position="199"/>
    </location>
    <ligand>
        <name>Mg(2+)</name>
        <dbReference type="ChEBI" id="CHEBI:18420"/>
    </ligand>
</feature>
<organism evidence="12 13">
    <name type="scientific">Arenimonas fontis</name>
    <dbReference type="NCBI Taxonomy" id="2608255"/>
    <lineage>
        <taxon>Bacteria</taxon>
        <taxon>Pseudomonadati</taxon>
        <taxon>Pseudomonadota</taxon>
        <taxon>Gammaproteobacteria</taxon>
        <taxon>Lysobacterales</taxon>
        <taxon>Lysobacteraceae</taxon>
        <taxon>Arenimonas</taxon>
    </lineage>
</organism>
<evidence type="ECO:0000256" key="4">
    <source>
        <dbReference type="ARBA" id="ARBA00022723"/>
    </source>
</evidence>
<feature type="domain" description="ATP-grasp" evidence="11">
    <location>
        <begin position="9"/>
        <end position="233"/>
    </location>
</feature>
<dbReference type="InterPro" id="IPR011761">
    <property type="entry name" value="ATP-grasp"/>
</dbReference>
<evidence type="ECO:0000256" key="9">
    <source>
        <dbReference type="ARBA" id="ARBA00052891"/>
    </source>
</evidence>
<reference evidence="12 13" key="1">
    <citation type="submission" date="2019-09" db="EMBL/GenBank/DDBJ databases">
        <title>Arenimonas chukotkensis sp. nov., a bacterium isolated from Chukotka hot spring, Arctic region, Russia.</title>
        <authorList>
            <person name="Zayulina K.S."/>
            <person name="Prokofeva M.I."/>
            <person name="Elcheninov A.G."/>
            <person name="Novikov A."/>
            <person name="Kochetkova T.V."/>
            <person name="Kublanov I.V."/>
        </authorList>
    </citation>
    <scope>NUCLEOTIDE SEQUENCE [LARGE SCALE GENOMIC DNA]</scope>
    <source>
        <strain evidence="12 13">3729k</strain>
    </source>
</reference>
<dbReference type="EMBL" id="VUOD01000004">
    <property type="protein sequence ID" value="KAA2284917.1"/>
    <property type="molecule type" value="Genomic_DNA"/>
</dbReference>
<feature type="binding site" evidence="10">
    <location>
        <position position="102"/>
    </location>
    <ligand>
        <name>ATP</name>
        <dbReference type="ChEBI" id="CHEBI:30616"/>
    </ligand>
</feature>
<keyword evidence="3 10" id="KW-0436">Ligase</keyword>
<proteinExistence type="inferred from homology"/>
<keyword evidence="7 10" id="KW-0460">Magnesium</keyword>
<dbReference type="GO" id="GO:0004775">
    <property type="term" value="F:succinate-CoA ligase (ADP-forming) activity"/>
    <property type="evidence" value="ECO:0007669"/>
    <property type="project" value="UniProtKB-UniRule"/>
</dbReference>
<dbReference type="SUPFAM" id="SSF52210">
    <property type="entry name" value="Succinyl-CoA synthetase domains"/>
    <property type="match status" value="1"/>
</dbReference>
<keyword evidence="13" id="KW-1185">Reference proteome</keyword>
<dbReference type="GO" id="GO:0004776">
    <property type="term" value="F:succinate-CoA ligase (GDP-forming) activity"/>
    <property type="evidence" value="ECO:0007669"/>
    <property type="project" value="TreeGrafter"/>
</dbReference>
<feature type="binding site" evidence="10">
    <location>
        <position position="107"/>
    </location>
    <ligand>
        <name>ATP</name>
        <dbReference type="ChEBI" id="CHEBI:30616"/>
    </ligand>
</feature>
<feature type="binding site" evidence="10">
    <location>
        <position position="46"/>
    </location>
    <ligand>
        <name>ATP</name>
        <dbReference type="ChEBI" id="CHEBI:30616"/>
    </ligand>
</feature>
<comment type="function">
    <text evidence="10">Succinyl-CoA synthetase functions in the citric acid cycle (TCA), coupling the hydrolysis of succinyl-CoA to the synthesis of either ATP or GTP and thus represents the only step of substrate-level phosphorylation in the TCA. The beta subunit provides nucleotide specificity of the enzyme and binds the substrate succinate, while the binding sites for coenzyme A and phosphate are found in the alpha subunit.</text>
</comment>
<dbReference type="Pfam" id="PF00549">
    <property type="entry name" value="Ligase_CoA"/>
    <property type="match status" value="1"/>
</dbReference>
<dbReference type="InterPro" id="IPR005811">
    <property type="entry name" value="SUCC_ACL_C"/>
</dbReference>
<dbReference type="Gene3D" id="3.40.50.261">
    <property type="entry name" value="Succinyl-CoA synthetase domains"/>
    <property type="match status" value="1"/>
</dbReference>
<dbReference type="RefSeq" id="WP_149860416.1">
    <property type="nucleotide sequence ID" value="NZ_VUOD01000004.1"/>
</dbReference>
<gene>
    <name evidence="10 12" type="primary">sucC</name>
    <name evidence="12" type="ORF">F0415_06610</name>
</gene>
<dbReference type="Pfam" id="PF08442">
    <property type="entry name" value="ATP-grasp_2"/>
    <property type="match status" value="1"/>
</dbReference>
<comment type="caution">
    <text evidence="10">Lacks conserved residue(s) required for the propagation of feature annotation.</text>
</comment>
<feature type="binding site" evidence="10">
    <location>
        <position position="213"/>
    </location>
    <ligand>
        <name>Mg(2+)</name>
        <dbReference type="ChEBI" id="CHEBI:18420"/>
    </ligand>
</feature>
<dbReference type="SUPFAM" id="SSF56059">
    <property type="entry name" value="Glutathione synthetase ATP-binding domain-like"/>
    <property type="match status" value="1"/>
</dbReference>
<dbReference type="InterPro" id="IPR005809">
    <property type="entry name" value="Succ_CoA_ligase-like_bsu"/>
</dbReference>
<comment type="caution">
    <text evidence="12">The sequence shown here is derived from an EMBL/GenBank/DDBJ whole genome shotgun (WGS) entry which is preliminary data.</text>
</comment>
<evidence type="ECO:0000256" key="1">
    <source>
        <dbReference type="ARBA" id="ARBA00009182"/>
    </source>
</evidence>
<dbReference type="InterPro" id="IPR013650">
    <property type="entry name" value="ATP-grasp_succ-CoA_synth-type"/>
</dbReference>
<comment type="similarity">
    <text evidence="1 10">Belongs to the succinate/malate CoA ligase beta subunit family.</text>
</comment>
<dbReference type="GO" id="GO:0006099">
    <property type="term" value="P:tricarboxylic acid cycle"/>
    <property type="evidence" value="ECO:0007669"/>
    <property type="project" value="UniProtKB-UniRule"/>
</dbReference>
<dbReference type="PIRSF" id="PIRSF001554">
    <property type="entry name" value="SucCS_beta"/>
    <property type="match status" value="1"/>
</dbReference>
<evidence type="ECO:0000256" key="10">
    <source>
        <dbReference type="HAMAP-Rule" id="MF_00558"/>
    </source>
</evidence>
<dbReference type="GO" id="GO:0005524">
    <property type="term" value="F:ATP binding"/>
    <property type="evidence" value="ECO:0007669"/>
    <property type="project" value="UniProtKB-UniRule"/>
</dbReference>
<evidence type="ECO:0000259" key="11">
    <source>
        <dbReference type="PROSITE" id="PS50975"/>
    </source>
</evidence>
<evidence type="ECO:0000256" key="2">
    <source>
        <dbReference type="ARBA" id="ARBA00022532"/>
    </source>
</evidence>
<evidence type="ECO:0000313" key="13">
    <source>
        <dbReference type="Proteomes" id="UP000322165"/>
    </source>
</evidence>
<dbReference type="FunFam" id="3.30.470.20:FF:000002">
    <property type="entry name" value="Succinate--CoA ligase [ADP-forming] subunit beta"/>
    <property type="match status" value="1"/>
</dbReference>
<keyword evidence="5 10" id="KW-0547">Nucleotide-binding</keyword>
<keyword evidence="2 10" id="KW-0816">Tricarboxylic acid cycle</keyword>
<dbReference type="HAMAP" id="MF_00558">
    <property type="entry name" value="Succ_CoA_beta"/>
    <property type="match status" value="1"/>
</dbReference>
<evidence type="ECO:0000313" key="12">
    <source>
        <dbReference type="EMBL" id="KAA2284917.1"/>
    </source>
</evidence>
<dbReference type="PROSITE" id="PS50975">
    <property type="entry name" value="ATP_GRASP"/>
    <property type="match status" value="1"/>
</dbReference>
<evidence type="ECO:0000256" key="8">
    <source>
        <dbReference type="ARBA" id="ARBA00050563"/>
    </source>
</evidence>
<dbReference type="Proteomes" id="UP000322165">
    <property type="component" value="Unassembled WGS sequence"/>
</dbReference>
<dbReference type="UniPathway" id="UPA00223">
    <property type="reaction ID" value="UER00999"/>
</dbReference>
<dbReference type="PANTHER" id="PTHR11815:SF10">
    <property type="entry name" value="SUCCINATE--COA LIGASE [GDP-FORMING] SUBUNIT BETA, MITOCHONDRIAL"/>
    <property type="match status" value="1"/>
</dbReference>
<dbReference type="NCBIfam" id="TIGR01016">
    <property type="entry name" value="sucCoAbeta"/>
    <property type="match status" value="1"/>
</dbReference>
<comment type="catalytic activity">
    <reaction evidence="9">
        <text>GTP + succinate + CoA = succinyl-CoA + GDP + phosphate</text>
        <dbReference type="Rhea" id="RHEA:22120"/>
        <dbReference type="ChEBI" id="CHEBI:30031"/>
        <dbReference type="ChEBI" id="CHEBI:37565"/>
        <dbReference type="ChEBI" id="CHEBI:43474"/>
        <dbReference type="ChEBI" id="CHEBI:57287"/>
        <dbReference type="ChEBI" id="CHEBI:57292"/>
        <dbReference type="ChEBI" id="CHEBI:58189"/>
    </reaction>
    <physiologicalReaction direction="right-to-left" evidence="9">
        <dbReference type="Rhea" id="RHEA:22122"/>
    </physiologicalReaction>
</comment>
<comment type="pathway">
    <text evidence="10">Carbohydrate metabolism; tricarboxylic acid cycle; succinate from succinyl-CoA (ligase route): step 1/1.</text>
</comment>
<feature type="binding site" evidence="10">
    <location>
        <begin position="53"/>
        <end position="55"/>
    </location>
    <ligand>
        <name>ATP</name>
        <dbReference type="ChEBI" id="CHEBI:30616"/>
    </ligand>
</feature>
<feature type="binding site" evidence="10">
    <location>
        <position position="264"/>
    </location>
    <ligand>
        <name>substrate</name>
        <note>ligand shared with subunit alpha</note>
    </ligand>
</feature>
<evidence type="ECO:0000256" key="3">
    <source>
        <dbReference type="ARBA" id="ARBA00022598"/>
    </source>
</evidence>
<dbReference type="InterPro" id="IPR013815">
    <property type="entry name" value="ATP_grasp_subdomain_1"/>
</dbReference>
<comment type="subunit">
    <text evidence="10">Heterotetramer of two alpha and two beta subunits.</text>
</comment>
<keyword evidence="4 10" id="KW-0479">Metal-binding</keyword>